<organism evidence="2 3">
    <name type="scientific">Pristionchus entomophagus</name>
    <dbReference type="NCBI Taxonomy" id="358040"/>
    <lineage>
        <taxon>Eukaryota</taxon>
        <taxon>Metazoa</taxon>
        <taxon>Ecdysozoa</taxon>
        <taxon>Nematoda</taxon>
        <taxon>Chromadorea</taxon>
        <taxon>Rhabditida</taxon>
        <taxon>Rhabditina</taxon>
        <taxon>Diplogasteromorpha</taxon>
        <taxon>Diplogasteroidea</taxon>
        <taxon>Neodiplogasteridae</taxon>
        <taxon>Pristionchus</taxon>
    </lineage>
</organism>
<feature type="transmembrane region" description="Helical" evidence="1">
    <location>
        <begin position="119"/>
        <end position="143"/>
    </location>
</feature>
<keyword evidence="1" id="KW-0472">Membrane</keyword>
<evidence type="ECO:0000313" key="3">
    <source>
        <dbReference type="Proteomes" id="UP001432027"/>
    </source>
</evidence>
<accession>A0AAV5SBZ2</accession>
<keyword evidence="3" id="KW-1185">Reference proteome</keyword>
<comment type="caution">
    <text evidence="2">The sequence shown here is derived from an EMBL/GenBank/DDBJ whole genome shotgun (WGS) entry which is preliminary data.</text>
</comment>
<dbReference type="AlphaFoldDB" id="A0AAV5SBZ2"/>
<sequence>VSCTDVSPLVSNCRGSELCTHLPVMNPNPTMKLNCSSLEEVIWMSDRASRKERKLAKEVECNPSTGLWSGDVIEGEDKGKSITVHKGSNVRCIRENIEREEEPKMIMKVSMEIGDEKRFWNLLGTLILLVTSFFTGGYAYYIWGRHEQRHRRYLTEQKAHMPLPLERDEIIAKRRNEAAYEHALANPGPPLFPPETVTPEEKEFMINQGFKDDPLNPGYFIEEDDLIDPAADVLPIRLRSDWTRSRRR</sequence>
<evidence type="ECO:0000256" key="1">
    <source>
        <dbReference type="SAM" id="Phobius"/>
    </source>
</evidence>
<gene>
    <name evidence="2" type="ORF">PENTCL1PPCAC_2996</name>
</gene>
<dbReference type="EMBL" id="BTSX01000001">
    <property type="protein sequence ID" value="GMS80821.1"/>
    <property type="molecule type" value="Genomic_DNA"/>
</dbReference>
<protein>
    <submittedName>
        <fullName evidence="2">Uncharacterized protein</fullName>
    </submittedName>
</protein>
<proteinExistence type="predicted"/>
<feature type="non-terminal residue" evidence="2">
    <location>
        <position position="248"/>
    </location>
</feature>
<reference evidence="2" key="1">
    <citation type="submission" date="2023-10" db="EMBL/GenBank/DDBJ databases">
        <title>Genome assembly of Pristionchus species.</title>
        <authorList>
            <person name="Yoshida K."/>
            <person name="Sommer R.J."/>
        </authorList>
    </citation>
    <scope>NUCLEOTIDE SEQUENCE</scope>
    <source>
        <strain evidence="2">RS0144</strain>
    </source>
</reference>
<keyword evidence="1" id="KW-0812">Transmembrane</keyword>
<feature type="non-terminal residue" evidence="2">
    <location>
        <position position="1"/>
    </location>
</feature>
<evidence type="ECO:0000313" key="2">
    <source>
        <dbReference type="EMBL" id="GMS80821.1"/>
    </source>
</evidence>
<keyword evidence="1" id="KW-1133">Transmembrane helix</keyword>
<dbReference type="Proteomes" id="UP001432027">
    <property type="component" value="Unassembled WGS sequence"/>
</dbReference>
<name>A0AAV5SBZ2_9BILA</name>